<sequence length="126" mass="14559">MEYRNVDFNADKNKQYETVRKAIARKYSSGEVDVFGPEETTAIPEDVEESQRKELVEKVKSEKALIKKGYSRLVEKIIELRQKFSNAVTMGSRFWKVGNGVLRAIERETAMSSLVESVLVMEVRFY</sequence>
<proteinExistence type="predicted"/>
<dbReference type="Proteomes" id="UP000225706">
    <property type="component" value="Unassembled WGS sequence"/>
</dbReference>
<name>A0A2B4RQ83_STYPI</name>
<organism evidence="1 2">
    <name type="scientific">Stylophora pistillata</name>
    <name type="common">Smooth cauliflower coral</name>
    <dbReference type="NCBI Taxonomy" id="50429"/>
    <lineage>
        <taxon>Eukaryota</taxon>
        <taxon>Metazoa</taxon>
        <taxon>Cnidaria</taxon>
        <taxon>Anthozoa</taxon>
        <taxon>Hexacorallia</taxon>
        <taxon>Scleractinia</taxon>
        <taxon>Astrocoeniina</taxon>
        <taxon>Pocilloporidae</taxon>
        <taxon>Stylophora</taxon>
    </lineage>
</organism>
<accession>A0A2B4RQ83</accession>
<gene>
    <name evidence="1" type="ORF">AWC38_SpisGene15805</name>
</gene>
<dbReference type="AlphaFoldDB" id="A0A2B4RQ83"/>
<evidence type="ECO:0000313" key="1">
    <source>
        <dbReference type="EMBL" id="PFX19771.1"/>
    </source>
</evidence>
<comment type="caution">
    <text evidence="1">The sequence shown here is derived from an EMBL/GenBank/DDBJ whole genome shotgun (WGS) entry which is preliminary data.</text>
</comment>
<evidence type="ECO:0000313" key="2">
    <source>
        <dbReference type="Proteomes" id="UP000225706"/>
    </source>
</evidence>
<keyword evidence="2" id="KW-1185">Reference proteome</keyword>
<protein>
    <submittedName>
        <fullName evidence="1">Uncharacterized protein</fullName>
    </submittedName>
</protein>
<reference evidence="2" key="1">
    <citation type="journal article" date="2017" name="bioRxiv">
        <title>Comparative analysis of the genomes of Stylophora pistillata and Acropora digitifera provides evidence for extensive differences between species of corals.</title>
        <authorList>
            <person name="Voolstra C.R."/>
            <person name="Li Y."/>
            <person name="Liew Y.J."/>
            <person name="Baumgarten S."/>
            <person name="Zoccola D."/>
            <person name="Flot J.-F."/>
            <person name="Tambutte S."/>
            <person name="Allemand D."/>
            <person name="Aranda M."/>
        </authorList>
    </citation>
    <scope>NUCLEOTIDE SEQUENCE [LARGE SCALE GENOMIC DNA]</scope>
</reference>
<dbReference type="EMBL" id="LSMT01000345">
    <property type="protein sequence ID" value="PFX19771.1"/>
    <property type="molecule type" value="Genomic_DNA"/>
</dbReference>